<dbReference type="Proteomes" id="UP000265614">
    <property type="component" value="Unassembled WGS sequence"/>
</dbReference>
<dbReference type="GO" id="GO:0004314">
    <property type="term" value="F:[acyl-carrier-protein] S-malonyltransferase activity"/>
    <property type="evidence" value="ECO:0007669"/>
    <property type="project" value="UniProtKB-EC"/>
</dbReference>
<dbReference type="SUPFAM" id="SSF55048">
    <property type="entry name" value="Probable ACP-binding domain of malonyl-CoA ACP transacylase"/>
    <property type="match status" value="1"/>
</dbReference>
<dbReference type="Pfam" id="PF00364">
    <property type="entry name" value="Biotin_lipoyl"/>
    <property type="match status" value="1"/>
</dbReference>
<comment type="catalytic activity">
    <reaction evidence="4">
        <text>holo-[ACP] + malonyl-CoA = malonyl-[ACP] + CoA</text>
        <dbReference type="Rhea" id="RHEA:41792"/>
        <dbReference type="Rhea" id="RHEA-COMP:9623"/>
        <dbReference type="Rhea" id="RHEA-COMP:9685"/>
        <dbReference type="ChEBI" id="CHEBI:57287"/>
        <dbReference type="ChEBI" id="CHEBI:57384"/>
        <dbReference type="ChEBI" id="CHEBI:64479"/>
        <dbReference type="ChEBI" id="CHEBI:78449"/>
        <dbReference type="EC" id="2.3.1.39"/>
    </reaction>
</comment>
<evidence type="ECO:0000256" key="2">
    <source>
        <dbReference type="ARBA" id="ARBA00022679"/>
    </source>
</evidence>
<keyword evidence="3 6" id="KW-0012">Acyltransferase</keyword>
<evidence type="ECO:0000313" key="6">
    <source>
        <dbReference type="EMBL" id="RJK96989.1"/>
    </source>
</evidence>
<dbReference type="InterPro" id="IPR050858">
    <property type="entry name" value="Mal-CoA-ACP_Trans/PKS_FabD"/>
</dbReference>
<comment type="caution">
    <text evidence="6">The sequence shown here is derived from an EMBL/GenBank/DDBJ whole genome shotgun (WGS) entry which is preliminary data.</text>
</comment>
<evidence type="ECO:0000256" key="3">
    <source>
        <dbReference type="ARBA" id="ARBA00023315"/>
    </source>
</evidence>
<dbReference type="SUPFAM" id="SSF52151">
    <property type="entry name" value="FabD/lysophospholipase-like"/>
    <property type="match status" value="1"/>
</dbReference>
<reference evidence="6 7" key="1">
    <citation type="submission" date="2018-09" db="EMBL/GenBank/DDBJ databases">
        <title>YIM 75000 draft genome.</title>
        <authorList>
            <person name="Tang S."/>
            <person name="Feng Y."/>
        </authorList>
    </citation>
    <scope>NUCLEOTIDE SEQUENCE [LARGE SCALE GENOMIC DNA]</scope>
    <source>
        <strain evidence="6 7">YIM 75000</strain>
    </source>
</reference>
<accession>A0A3A3Z2S2</accession>
<dbReference type="CDD" id="cd06850">
    <property type="entry name" value="biotinyl_domain"/>
    <property type="match status" value="1"/>
</dbReference>
<dbReference type="EMBL" id="QZEZ01000002">
    <property type="protein sequence ID" value="RJK96989.1"/>
    <property type="molecule type" value="Genomic_DNA"/>
</dbReference>
<dbReference type="GO" id="GO:0006633">
    <property type="term" value="P:fatty acid biosynthetic process"/>
    <property type="evidence" value="ECO:0007669"/>
    <property type="project" value="TreeGrafter"/>
</dbReference>
<organism evidence="6 7">
    <name type="scientific">Vallicoccus soli</name>
    <dbReference type="NCBI Taxonomy" id="2339232"/>
    <lineage>
        <taxon>Bacteria</taxon>
        <taxon>Bacillati</taxon>
        <taxon>Actinomycetota</taxon>
        <taxon>Actinomycetes</taxon>
        <taxon>Motilibacterales</taxon>
        <taxon>Vallicoccaceae</taxon>
        <taxon>Vallicoccus</taxon>
    </lineage>
</organism>
<dbReference type="Gene3D" id="3.30.70.250">
    <property type="entry name" value="Malonyl-CoA ACP transacylase, ACP-binding"/>
    <property type="match status" value="1"/>
</dbReference>
<dbReference type="EC" id="2.3.1.39" evidence="1"/>
<keyword evidence="7" id="KW-1185">Reference proteome</keyword>
<protein>
    <recommendedName>
        <fullName evidence="1">[acyl-carrier-protein] S-malonyltransferase</fullName>
        <ecNumber evidence="1">2.3.1.39</ecNumber>
    </recommendedName>
</protein>
<dbReference type="Gene3D" id="3.40.366.10">
    <property type="entry name" value="Malonyl-Coenzyme A Acyl Carrier Protein, domain 2"/>
    <property type="match status" value="1"/>
</dbReference>
<dbReference type="GO" id="GO:0005829">
    <property type="term" value="C:cytosol"/>
    <property type="evidence" value="ECO:0007669"/>
    <property type="project" value="TreeGrafter"/>
</dbReference>
<keyword evidence="2 6" id="KW-0808">Transferase</keyword>
<dbReference type="InterPro" id="IPR000089">
    <property type="entry name" value="Biotin_lipoyl"/>
</dbReference>
<dbReference type="InterPro" id="IPR014043">
    <property type="entry name" value="Acyl_transferase_dom"/>
</dbReference>
<proteinExistence type="predicted"/>
<name>A0A3A3Z2S2_9ACTN</name>
<dbReference type="InterPro" id="IPR001227">
    <property type="entry name" value="Ac_transferase_dom_sf"/>
</dbReference>
<gene>
    <name evidence="6" type="ORF">D5H78_07050</name>
</gene>
<dbReference type="OrthoDB" id="3248271at2"/>
<dbReference type="Pfam" id="PF00698">
    <property type="entry name" value="Acyl_transf_1"/>
    <property type="match status" value="1"/>
</dbReference>
<sequence>MLVILAPGQGAQTPGFLAPWLEVPGFEDRLTWLSAAAGLDLVAHGTTSDAETIRDTAVAQPLIVAAGLVSLLALFPHPGDAFGQVGAGAGHSVGEITAAVGTGVLSAEQGMVLVRERGRAMAAASATTPTTMAAVVGGDHDEVLAAIEQHGLTAANHNGTGQVVAAGTVAQVDALRAAPPAKARVIPLSVAGAFHTHHMAPAVSRLERYARAITTHDPRTRLLSNRDGAVVHDGRDALDRIVGQVASPVRWDLCMRTMADLGVTAVIEVPPAGTLTGLVKRNLPGVETLALKTPDDLDAARRLVQEHGTPSPLSTTPTWRLLVAPSAGTWRAAGTTPGATLEPGAPVGVVATHRDEHTVSAPHGGTVVELLVEDGDPVRPGQPLVRLHPEAAHPEAVLA</sequence>
<evidence type="ECO:0000256" key="4">
    <source>
        <dbReference type="ARBA" id="ARBA00048462"/>
    </source>
</evidence>
<dbReference type="RefSeq" id="WP_119949705.1">
    <property type="nucleotide sequence ID" value="NZ_QZEZ01000002.1"/>
</dbReference>
<dbReference type="InterPro" id="IPR011053">
    <property type="entry name" value="Single_hybrid_motif"/>
</dbReference>
<dbReference type="SUPFAM" id="SSF51230">
    <property type="entry name" value="Single hybrid motif"/>
    <property type="match status" value="1"/>
</dbReference>
<dbReference type="InterPro" id="IPR016036">
    <property type="entry name" value="Malonyl_transacylase_ACP-bd"/>
</dbReference>
<dbReference type="Gene3D" id="2.40.50.100">
    <property type="match status" value="1"/>
</dbReference>
<dbReference type="SMART" id="SM00827">
    <property type="entry name" value="PKS_AT"/>
    <property type="match status" value="1"/>
</dbReference>
<dbReference type="AlphaFoldDB" id="A0A3A3Z2S2"/>
<evidence type="ECO:0000256" key="1">
    <source>
        <dbReference type="ARBA" id="ARBA00013258"/>
    </source>
</evidence>
<dbReference type="PANTHER" id="PTHR42681:SF1">
    <property type="entry name" value="MALONYL-COA-ACYL CARRIER PROTEIN TRANSACYLASE, MITOCHONDRIAL"/>
    <property type="match status" value="1"/>
</dbReference>
<dbReference type="PANTHER" id="PTHR42681">
    <property type="entry name" value="MALONYL-COA-ACYL CARRIER PROTEIN TRANSACYLASE, MITOCHONDRIAL"/>
    <property type="match status" value="1"/>
</dbReference>
<evidence type="ECO:0000259" key="5">
    <source>
        <dbReference type="SMART" id="SM00827"/>
    </source>
</evidence>
<evidence type="ECO:0000313" key="7">
    <source>
        <dbReference type="Proteomes" id="UP000265614"/>
    </source>
</evidence>
<feature type="domain" description="Malonyl-CoA:ACP transacylase (MAT)" evidence="5">
    <location>
        <begin position="5"/>
        <end position="356"/>
    </location>
</feature>
<dbReference type="InterPro" id="IPR016035">
    <property type="entry name" value="Acyl_Trfase/lysoPLipase"/>
</dbReference>